<sequence length="309" mass="32968">MNILLLGANGQVGWQLRRSLAVVGNVTALHRGSTPLCGDLARPAELAQTIRALRPDVIVNAAAYTAVDKAQAEPEAAFAINALACEVLARESNAIGAWLVHYSSDYVFNGSGERAWAETDATGPVNEYGRGKLEGERAIVLGNPRHLVLRCSWVFDTWGQNFLKSILRAAAQRESLNVVADQWGAPTRAALIADVTAHVIGQLQVSRAGIYHLAAAGFTNWHAYAQLAIEEAIACGVTLVTAPQRVNAIGSAHYPVAAPRPGNSRLDTTKLRTTFGVALPPWQDGVRAVVAELAAGDRRNVESGQKNVN</sequence>
<keyword evidence="6 8" id="KW-0560">Oxidoreductase</keyword>
<dbReference type="UniPathway" id="UPA00124"/>
<evidence type="ECO:0000313" key="8">
    <source>
        <dbReference type="EMBL" id="MRD47249.1"/>
    </source>
</evidence>
<dbReference type="EMBL" id="WJBU01000006">
    <property type="protein sequence ID" value="MRD47249.1"/>
    <property type="molecule type" value="Genomic_DNA"/>
</dbReference>
<dbReference type="PANTHER" id="PTHR10491">
    <property type="entry name" value="DTDP-4-DEHYDRORHAMNOSE REDUCTASE"/>
    <property type="match status" value="1"/>
</dbReference>
<dbReference type="InterPro" id="IPR036291">
    <property type="entry name" value="NAD(P)-bd_dom_sf"/>
</dbReference>
<comment type="caution">
    <text evidence="8">The sequence shown here is derived from an EMBL/GenBank/DDBJ whole genome shotgun (WGS) entry which is preliminary data.</text>
</comment>
<name>A0A844B6G6_9BURK</name>
<accession>A0A844B6G6</accession>
<dbReference type="GO" id="GO:0005829">
    <property type="term" value="C:cytosol"/>
    <property type="evidence" value="ECO:0007669"/>
    <property type="project" value="TreeGrafter"/>
</dbReference>
<evidence type="ECO:0000256" key="2">
    <source>
        <dbReference type="ARBA" id="ARBA00010944"/>
    </source>
</evidence>
<dbReference type="CDD" id="cd05254">
    <property type="entry name" value="dTDP_HR_like_SDR_e"/>
    <property type="match status" value="1"/>
</dbReference>
<dbReference type="RefSeq" id="WP_153584565.1">
    <property type="nucleotide sequence ID" value="NZ_WJBU01000006.1"/>
</dbReference>
<gene>
    <name evidence="8" type="primary">rfbD</name>
    <name evidence="8" type="ORF">GHT07_08155</name>
</gene>
<dbReference type="Proteomes" id="UP000487350">
    <property type="component" value="Unassembled WGS sequence"/>
</dbReference>
<evidence type="ECO:0000256" key="1">
    <source>
        <dbReference type="ARBA" id="ARBA00004781"/>
    </source>
</evidence>
<comment type="similarity">
    <text evidence="2 6">Belongs to the dTDP-4-dehydrorhamnose reductase family.</text>
</comment>
<comment type="pathway">
    <text evidence="1 6">Carbohydrate biosynthesis; dTDP-L-rhamnose biosynthesis.</text>
</comment>
<dbReference type="PANTHER" id="PTHR10491:SF4">
    <property type="entry name" value="METHIONINE ADENOSYLTRANSFERASE 2 SUBUNIT BETA"/>
    <property type="match status" value="1"/>
</dbReference>
<proteinExistence type="inferred from homology"/>
<dbReference type="GO" id="GO:0008831">
    <property type="term" value="F:dTDP-4-dehydrorhamnose reductase activity"/>
    <property type="evidence" value="ECO:0007669"/>
    <property type="project" value="UniProtKB-EC"/>
</dbReference>
<protein>
    <recommendedName>
        <fullName evidence="4 6">dTDP-4-dehydrorhamnose reductase</fullName>
        <ecNumber evidence="3 6">1.1.1.133</ecNumber>
    </recommendedName>
</protein>
<evidence type="ECO:0000256" key="3">
    <source>
        <dbReference type="ARBA" id="ARBA00012929"/>
    </source>
</evidence>
<dbReference type="EC" id="1.1.1.133" evidence="3 6"/>
<dbReference type="Pfam" id="PF04321">
    <property type="entry name" value="RmlD_sub_bind"/>
    <property type="match status" value="1"/>
</dbReference>
<evidence type="ECO:0000256" key="5">
    <source>
        <dbReference type="ARBA" id="ARBA00048200"/>
    </source>
</evidence>
<dbReference type="NCBIfam" id="NF007440">
    <property type="entry name" value="PRK09987.1"/>
    <property type="match status" value="1"/>
</dbReference>
<evidence type="ECO:0000256" key="4">
    <source>
        <dbReference type="ARBA" id="ARBA00017099"/>
    </source>
</evidence>
<reference evidence="8 9" key="1">
    <citation type="submission" date="2019-11" db="EMBL/GenBank/DDBJ databases">
        <title>Caenimonas koreensis gen. nov., sp. nov., isolated from activated sludge.</title>
        <authorList>
            <person name="Seung H.R."/>
        </authorList>
    </citation>
    <scope>NUCLEOTIDE SEQUENCE [LARGE SCALE GENOMIC DNA]</scope>
    <source>
        <strain evidence="8 9">EMB320</strain>
    </source>
</reference>
<evidence type="ECO:0000313" key="9">
    <source>
        <dbReference type="Proteomes" id="UP000487350"/>
    </source>
</evidence>
<dbReference type="AlphaFoldDB" id="A0A844B6G6"/>
<evidence type="ECO:0000259" key="7">
    <source>
        <dbReference type="Pfam" id="PF04321"/>
    </source>
</evidence>
<dbReference type="Gene3D" id="3.40.50.720">
    <property type="entry name" value="NAD(P)-binding Rossmann-like Domain"/>
    <property type="match status" value="1"/>
</dbReference>
<comment type="function">
    <text evidence="6">Catalyzes the reduction of dTDP-6-deoxy-L-lyxo-4-hexulose to yield dTDP-L-rhamnose.</text>
</comment>
<feature type="domain" description="RmlD-like substrate binding" evidence="7">
    <location>
        <begin position="1"/>
        <end position="293"/>
    </location>
</feature>
<dbReference type="OrthoDB" id="9803892at2"/>
<organism evidence="8 9">
    <name type="scientific">Caenimonas koreensis DSM 17982</name>
    <dbReference type="NCBI Taxonomy" id="1121255"/>
    <lineage>
        <taxon>Bacteria</taxon>
        <taxon>Pseudomonadati</taxon>
        <taxon>Pseudomonadota</taxon>
        <taxon>Betaproteobacteria</taxon>
        <taxon>Burkholderiales</taxon>
        <taxon>Comamonadaceae</taxon>
        <taxon>Caenimonas</taxon>
    </lineage>
</organism>
<keyword evidence="9" id="KW-1185">Reference proteome</keyword>
<dbReference type="NCBIfam" id="TIGR01214">
    <property type="entry name" value="rmlD"/>
    <property type="match status" value="1"/>
</dbReference>
<comment type="cofactor">
    <cofactor evidence="6">
        <name>Mg(2+)</name>
        <dbReference type="ChEBI" id="CHEBI:18420"/>
    </cofactor>
    <text evidence="6">Binds 1 Mg(2+) ion per monomer.</text>
</comment>
<evidence type="ECO:0000256" key="6">
    <source>
        <dbReference type="RuleBase" id="RU364082"/>
    </source>
</evidence>
<dbReference type="InterPro" id="IPR005913">
    <property type="entry name" value="dTDP_dehydrorham_reduct"/>
</dbReference>
<comment type="catalytic activity">
    <reaction evidence="5 6">
        <text>dTDP-beta-L-rhamnose + NADP(+) = dTDP-4-dehydro-beta-L-rhamnose + NADPH + H(+)</text>
        <dbReference type="Rhea" id="RHEA:21796"/>
        <dbReference type="ChEBI" id="CHEBI:15378"/>
        <dbReference type="ChEBI" id="CHEBI:57510"/>
        <dbReference type="ChEBI" id="CHEBI:57783"/>
        <dbReference type="ChEBI" id="CHEBI:58349"/>
        <dbReference type="ChEBI" id="CHEBI:62830"/>
        <dbReference type="EC" id="1.1.1.133"/>
    </reaction>
</comment>
<dbReference type="SUPFAM" id="SSF51735">
    <property type="entry name" value="NAD(P)-binding Rossmann-fold domains"/>
    <property type="match status" value="1"/>
</dbReference>
<dbReference type="GO" id="GO:0019305">
    <property type="term" value="P:dTDP-rhamnose biosynthetic process"/>
    <property type="evidence" value="ECO:0007669"/>
    <property type="project" value="UniProtKB-UniPathway"/>
</dbReference>
<dbReference type="InterPro" id="IPR029903">
    <property type="entry name" value="RmlD-like-bd"/>
</dbReference>
<keyword evidence="6" id="KW-0521">NADP</keyword>
<dbReference type="Gene3D" id="3.90.25.10">
    <property type="entry name" value="UDP-galactose 4-epimerase, domain 1"/>
    <property type="match status" value="1"/>
</dbReference>